<dbReference type="EMBL" id="BDGG01000010">
    <property type="protein sequence ID" value="GAV04111.1"/>
    <property type="molecule type" value="Genomic_DNA"/>
</dbReference>
<feature type="domain" description="PH" evidence="2">
    <location>
        <begin position="284"/>
        <end position="401"/>
    </location>
</feature>
<dbReference type="InterPro" id="IPR023394">
    <property type="entry name" value="Sec7_C_sf"/>
</dbReference>
<feature type="compositionally biased region" description="Low complexity" evidence="1">
    <location>
        <begin position="13"/>
        <end position="30"/>
    </location>
</feature>
<dbReference type="InterPro" id="IPR035999">
    <property type="entry name" value="Sec7_dom_sf"/>
</dbReference>
<evidence type="ECO:0000256" key="1">
    <source>
        <dbReference type="SAM" id="MobiDB-lite"/>
    </source>
</evidence>
<name>A0A1D1VT12_RAMVA</name>
<dbReference type="InterPro" id="IPR000904">
    <property type="entry name" value="Sec7_dom"/>
</dbReference>
<dbReference type="SUPFAM" id="SSF48425">
    <property type="entry name" value="Sec7 domain"/>
    <property type="match status" value="1"/>
</dbReference>
<dbReference type="Gene3D" id="1.10.1000.11">
    <property type="entry name" value="Arf Nucleotide-binding Site Opener,domain 2"/>
    <property type="match status" value="1"/>
</dbReference>
<dbReference type="Proteomes" id="UP000186922">
    <property type="component" value="Unassembled WGS sequence"/>
</dbReference>
<evidence type="ECO:0000259" key="2">
    <source>
        <dbReference type="PROSITE" id="PS50003"/>
    </source>
</evidence>
<dbReference type="OrthoDB" id="430364at2759"/>
<evidence type="ECO:0000313" key="4">
    <source>
        <dbReference type="EMBL" id="GAV04111.1"/>
    </source>
</evidence>
<dbReference type="FunFam" id="1.10.1000.11:FF:000002">
    <property type="entry name" value="Cytohesin 1"/>
    <property type="match status" value="1"/>
</dbReference>
<dbReference type="PROSITE" id="PS50190">
    <property type="entry name" value="SEC7"/>
    <property type="match status" value="1"/>
</dbReference>
<dbReference type="SMART" id="SM00233">
    <property type="entry name" value="PH"/>
    <property type="match status" value="1"/>
</dbReference>
<reference evidence="4 5" key="1">
    <citation type="journal article" date="2016" name="Nat. Commun.">
        <title>Extremotolerant tardigrade genome and improved radiotolerance of human cultured cells by tardigrade-unique protein.</title>
        <authorList>
            <person name="Hashimoto T."/>
            <person name="Horikawa D.D."/>
            <person name="Saito Y."/>
            <person name="Kuwahara H."/>
            <person name="Kozuka-Hata H."/>
            <person name="Shin-I T."/>
            <person name="Minakuchi Y."/>
            <person name="Ohishi K."/>
            <person name="Motoyama A."/>
            <person name="Aizu T."/>
            <person name="Enomoto A."/>
            <person name="Kondo K."/>
            <person name="Tanaka S."/>
            <person name="Hara Y."/>
            <person name="Koshikawa S."/>
            <person name="Sagara H."/>
            <person name="Miura T."/>
            <person name="Yokobori S."/>
            <person name="Miyagawa K."/>
            <person name="Suzuki Y."/>
            <person name="Kubo T."/>
            <person name="Oyama M."/>
            <person name="Kohara Y."/>
            <person name="Fujiyama A."/>
            <person name="Arakawa K."/>
            <person name="Katayama T."/>
            <person name="Toyoda A."/>
            <person name="Kunieda T."/>
        </authorList>
    </citation>
    <scope>NUCLEOTIDE SEQUENCE [LARGE SCALE GENOMIC DNA]</scope>
    <source>
        <strain evidence="4 5">YOKOZUNA-1</strain>
    </source>
</reference>
<dbReference type="PANTHER" id="PTHR10663:SF402">
    <property type="entry name" value="MIP16918P"/>
    <property type="match status" value="1"/>
</dbReference>
<dbReference type="STRING" id="947166.A0A1D1VT12"/>
<dbReference type="PANTHER" id="PTHR10663">
    <property type="entry name" value="GUANYL-NUCLEOTIDE EXCHANGE FACTOR"/>
    <property type="match status" value="1"/>
</dbReference>
<dbReference type="CDD" id="cd00171">
    <property type="entry name" value="Sec7"/>
    <property type="match status" value="1"/>
</dbReference>
<dbReference type="Gene3D" id="2.30.29.30">
    <property type="entry name" value="Pleckstrin-homology domain (PH domain)/Phosphotyrosine-binding domain (PTB)"/>
    <property type="match status" value="1"/>
</dbReference>
<dbReference type="InterPro" id="IPR001849">
    <property type="entry name" value="PH_domain"/>
</dbReference>
<evidence type="ECO:0000259" key="3">
    <source>
        <dbReference type="PROSITE" id="PS50190"/>
    </source>
</evidence>
<evidence type="ECO:0008006" key="6">
    <source>
        <dbReference type="Google" id="ProtNLM"/>
    </source>
</evidence>
<organism evidence="4 5">
    <name type="scientific">Ramazzottius varieornatus</name>
    <name type="common">Water bear</name>
    <name type="synonym">Tardigrade</name>
    <dbReference type="NCBI Taxonomy" id="947166"/>
    <lineage>
        <taxon>Eukaryota</taxon>
        <taxon>Metazoa</taxon>
        <taxon>Ecdysozoa</taxon>
        <taxon>Tardigrada</taxon>
        <taxon>Eutardigrada</taxon>
        <taxon>Parachela</taxon>
        <taxon>Hypsibioidea</taxon>
        <taxon>Ramazzottiidae</taxon>
        <taxon>Ramazzottius</taxon>
    </lineage>
</organism>
<feature type="domain" description="SEC7" evidence="3">
    <location>
        <begin position="78"/>
        <end position="266"/>
    </location>
</feature>
<dbReference type="Gene3D" id="1.10.220.20">
    <property type="match status" value="1"/>
</dbReference>
<dbReference type="GO" id="GO:0032012">
    <property type="term" value="P:regulation of ARF protein signal transduction"/>
    <property type="evidence" value="ECO:0007669"/>
    <property type="project" value="InterPro"/>
</dbReference>
<dbReference type="SMART" id="SM00222">
    <property type="entry name" value="Sec7"/>
    <property type="match status" value="1"/>
</dbReference>
<dbReference type="InterPro" id="IPR011993">
    <property type="entry name" value="PH-like_dom_sf"/>
</dbReference>
<sequence length="425" mass="48638">MVVSTMAPERNASSMLSLSSSHGGRSSRGSTVTNYSQSEQAELDTIRQEKVVLLREIRGLKDEIANCDYIIERLDVDEDGRPNAERQVLATGKKKFNLDPKKGIEYLVEQKAIEHTPEDVAKFLFNNEGLVKTAIGDYLGELGFSQQVLEEFVRLHNFSNTDLVTALRTFLWSFRLPGEAQKIDRIMETFAKHYCVQNPDVFSSSDSCYVLSFSIIMLNTTLHNRAVKSSFRQSVDQFITMNRDSNGGQAFPREMLVAIYESIKNDQFKIPEDDGTDLVPTFENPDRQGWLSKQGGKYNVTGWKRRWFVLNDNVLYYFTSPTDKEPKGLIPLENVKLDDIEVKEKNRHCFELLPLTNEVVKACKMGKDGKLVTGRHTNYIISADTAAEKEEWMRSIRSCTCENPYMGMLRERKKKAQRFYHSSVQ</sequence>
<protein>
    <recommendedName>
        <fullName evidence="6">SEC7 domain-containing protein</fullName>
    </recommendedName>
</protein>
<accession>A0A1D1VT12</accession>
<dbReference type="PROSITE" id="PS50003">
    <property type="entry name" value="PH_DOMAIN"/>
    <property type="match status" value="1"/>
</dbReference>
<dbReference type="Pfam" id="PF01369">
    <property type="entry name" value="Sec7"/>
    <property type="match status" value="1"/>
</dbReference>
<proteinExistence type="predicted"/>
<feature type="compositionally biased region" description="Polar residues" evidence="1">
    <location>
        <begin position="31"/>
        <end position="40"/>
    </location>
</feature>
<gene>
    <name evidence="4" type="primary">RvY_14439-1</name>
    <name evidence="4" type="synonym">RvY_14439.1</name>
    <name evidence="4" type="ORF">RvY_14439</name>
</gene>
<comment type="caution">
    <text evidence="4">The sequence shown here is derived from an EMBL/GenBank/DDBJ whole genome shotgun (WGS) entry which is preliminary data.</text>
</comment>
<evidence type="ECO:0000313" key="5">
    <source>
        <dbReference type="Proteomes" id="UP000186922"/>
    </source>
</evidence>
<dbReference type="GO" id="GO:0005085">
    <property type="term" value="F:guanyl-nucleotide exchange factor activity"/>
    <property type="evidence" value="ECO:0007669"/>
    <property type="project" value="InterPro"/>
</dbReference>
<keyword evidence="5" id="KW-1185">Reference proteome</keyword>
<dbReference type="AlphaFoldDB" id="A0A1D1VT12"/>
<dbReference type="Pfam" id="PF00169">
    <property type="entry name" value="PH"/>
    <property type="match status" value="1"/>
</dbReference>
<dbReference type="SUPFAM" id="SSF50729">
    <property type="entry name" value="PH domain-like"/>
    <property type="match status" value="1"/>
</dbReference>
<feature type="region of interest" description="Disordered" evidence="1">
    <location>
        <begin position="1"/>
        <end position="40"/>
    </location>
</feature>